<name>A0A2D0KHQ4_9GAMM</name>
<reference evidence="1 2" key="1">
    <citation type="journal article" date="2017" name="Nat. Microbiol.">
        <title>Natural product diversity associated with the nematode symbionts Photorhabdus and Xenorhabdus.</title>
        <authorList>
            <person name="Tobias N.J."/>
            <person name="Wolff H."/>
            <person name="Djahanschiri B."/>
            <person name="Grundmann F."/>
            <person name="Kronenwerth M."/>
            <person name="Shi Y.M."/>
            <person name="Simonyi S."/>
            <person name="Grun P."/>
            <person name="Shapiro-Ilan D."/>
            <person name="Pidot S.J."/>
            <person name="Stinear T.P."/>
            <person name="Ebersberger I."/>
            <person name="Bode H.B."/>
        </authorList>
    </citation>
    <scope>NUCLEOTIDE SEQUENCE [LARGE SCALE GENOMIC DNA]</scope>
    <source>
        <strain evidence="1 2">DSM 22670</strain>
    </source>
</reference>
<dbReference type="AlphaFoldDB" id="A0A2D0KHQ4"/>
<dbReference type="Proteomes" id="UP000222168">
    <property type="component" value="Unassembled WGS sequence"/>
</dbReference>
<dbReference type="EMBL" id="NJAK01000001">
    <property type="protein sequence ID" value="PHM62956.1"/>
    <property type="molecule type" value="Genomic_DNA"/>
</dbReference>
<organism evidence="1 2">
    <name type="scientific">Xenorhabdus ishibashii</name>
    <dbReference type="NCBI Taxonomy" id="1034471"/>
    <lineage>
        <taxon>Bacteria</taxon>
        <taxon>Pseudomonadati</taxon>
        <taxon>Pseudomonadota</taxon>
        <taxon>Gammaproteobacteria</taxon>
        <taxon>Enterobacterales</taxon>
        <taxon>Morganellaceae</taxon>
        <taxon>Xenorhabdus</taxon>
    </lineage>
</organism>
<accession>A0A2D0KHQ4</accession>
<evidence type="ECO:0000313" key="2">
    <source>
        <dbReference type="Proteomes" id="UP000222168"/>
    </source>
</evidence>
<sequence>MSGYVDSAIVVETGFLPEQNVYNNHHPHSVVENDVTERVSGSQYGKLKMSVLVGATTTSKQTKLKNRFSEINTENFMIHDGRSHKMNMLISFWYN</sequence>
<evidence type="ECO:0000313" key="1">
    <source>
        <dbReference type="EMBL" id="PHM62956.1"/>
    </source>
</evidence>
<keyword evidence="2" id="KW-1185">Reference proteome</keyword>
<gene>
    <name evidence="1" type="ORF">Xish_02179</name>
</gene>
<comment type="caution">
    <text evidence="1">The sequence shown here is derived from an EMBL/GenBank/DDBJ whole genome shotgun (WGS) entry which is preliminary data.</text>
</comment>
<dbReference type="RefSeq" id="WP_099117860.1">
    <property type="nucleotide sequence ID" value="NZ_NJAK01000001.1"/>
</dbReference>
<protein>
    <submittedName>
        <fullName evidence="1">Uncharacterized protein</fullName>
    </submittedName>
</protein>
<proteinExistence type="predicted"/>